<accession>A0ABV6BQW0</accession>
<dbReference type="EMBL" id="JBHLYW010000006">
    <property type="protein sequence ID" value="MFC0076424.1"/>
    <property type="molecule type" value="Genomic_DNA"/>
</dbReference>
<dbReference type="Pfam" id="PF00027">
    <property type="entry name" value="cNMP_binding"/>
    <property type="match status" value="1"/>
</dbReference>
<comment type="caution">
    <text evidence="2">The sequence shown here is derived from an EMBL/GenBank/DDBJ whole genome shotgun (WGS) entry which is preliminary data.</text>
</comment>
<dbReference type="InterPro" id="IPR000595">
    <property type="entry name" value="cNMP-bd_dom"/>
</dbReference>
<keyword evidence="3" id="KW-1185">Reference proteome</keyword>
<sequence length="193" mass="22806">MSQEFGSIYELIRHYIEIDDVEWAYCKSMFTLKKIKKKEIILSKGDVCGEIYFVLKGLLRIYFIDQNDDEKTFHFSLENTFATDYQSFLKEIVADLYIQALENTTVLVITYDMLRLLYSNLRNGEKLGRLIAEDYFFMMNEKIKGLYTQTPLQRYNSMNAAYPKILIRVSQHYIASYLNISPVHLSRLKRGIE</sequence>
<protein>
    <submittedName>
        <fullName evidence="2">Crp/Fnr family transcriptional regulator</fullName>
    </submittedName>
</protein>
<evidence type="ECO:0000313" key="2">
    <source>
        <dbReference type="EMBL" id="MFC0076424.1"/>
    </source>
</evidence>
<dbReference type="SUPFAM" id="SSF51206">
    <property type="entry name" value="cAMP-binding domain-like"/>
    <property type="match status" value="1"/>
</dbReference>
<feature type="domain" description="Cyclic nucleotide-binding" evidence="1">
    <location>
        <begin position="33"/>
        <end position="117"/>
    </location>
</feature>
<dbReference type="InterPro" id="IPR018490">
    <property type="entry name" value="cNMP-bd_dom_sf"/>
</dbReference>
<evidence type="ECO:0000259" key="1">
    <source>
        <dbReference type="Pfam" id="PF00027"/>
    </source>
</evidence>
<proteinExistence type="predicted"/>
<dbReference type="RefSeq" id="WP_379682382.1">
    <property type="nucleotide sequence ID" value="NZ_JBHLYW010000006.1"/>
</dbReference>
<name>A0ABV6BQW0_9FLAO</name>
<organism evidence="2 3">
    <name type="scientific">Flavobacterium procerum</name>
    <dbReference type="NCBI Taxonomy" id="1455569"/>
    <lineage>
        <taxon>Bacteria</taxon>
        <taxon>Pseudomonadati</taxon>
        <taxon>Bacteroidota</taxon>
        <taxon>Flavobacteriia</taxon>
        <taxon>Flavobacteriales</taxon>
        <taxon>Flavobacteriaceae</taxon>
        <taxon>Flavobacterium</taxon>
    </lineage>
</organism>
<dbReference type="Gene3D" id="2.60.120.10">
    <property type="entry name" value="Jelly Rolls"/>
    <property type="match status" value="1"/>
</dbReference>
<gene>
    <name evidence="2" type="ORF">ACFFLS_05195</name>
</gene>
<dbReference type="InterPro" id="IPR014710">
    <property type="entry name" value="RmlC-like_jellyroll"/>
</dbReference>
<evidence type="ECO:0000313" key="3">
    <source>
        <dbReference type="Proteomes" id="UP001589734"/>
    </source>
</evidence>
<reference evidence="2 3" key="1">
    <citation type="submission" date="2024-09" db="EMBL/GenBank/DDBJ databases">
        <authorList>
            <person name="Sun Q."/>
            <person name="Mori K."/>
        </authorList>
    </citation>
    <scope>NUCLEOTIDE SEQUENCE [LARGE SCALE GENOMIC DNA]</scope>
    <source>
        <strain evidence="2 3">CGMCC 1.12926</strain>
    </source>
</reference>
<dbReference type="Proteomes" id="UP001589734">
    <property type="component" value="Unassembled WGS sequence"/>
</dbReference>